<dbReference type="EMBL" id="JAFFGZ010000001">
    <property type="protein sequence ID" value="KAK4649125.1"/>
    <property type="molecule type" value="Genomic_DNA"/>
</dbReference>
<dbReference type="Gene3D" id="4.10.240.10">
    <property type="entry name" value="Zn(2)-C6 fungal-type DNA-binding domain"/>
    <property type="match status" value="1"/>
</dbReference>
<keyword evidence="5" id="KW-1185">Reference proteome</keyword>
<organism evidence="4 5">
    <name type="scientific">Podospora bellae-mahoneyi</name>
    <dbReference type="NCBI Taxonomy" id="2093777"/>
    <lineage>
        <taxon>Eukaryota</taxon>
        <taxon>Fungi</taxon>
        <taxon>Dikarya</taxon>
        <taxon>Ascomycota</taxon>
        <taxon>Pezizomycotina</taxon>
        <taxon>Sordariomycetes</taxon>
        <taxon>Sordariomycetidae</taxon>
        <taxon>Sordariales</taxon>
        <taxon>Podosporaceae</taxon>
        <taxon>Podospora</taxon>
    </lineage>
</organism>
<dbReference type="CDD" id="cd00067">
    <property type="entry name" value="GAL4"/>
    <property type="match status" value="1"/>
</dbReference>
<evidence type="ECO:0000259" key="3">
    <source>
        <dbReference type="SMART" id="SM00066"/>
    </source>
</evidence>
<feature type="region of interest" description="Disordered" evidence="2">
    <location>
        <begin position="111"/>
        <end position="171"/>
    </location>
</feature>
<dbReference type="GeneID" id="87894374"/>
<dbReference type="InterPro" id="IPR001138">
    <property type="entry name" value="Zn2Cys6_DnaBD"/>
</dbReference>
<sequence length="525" mass="56941">MQVQTTSKEAGSFVESGVHGSAMSSTLPSQGQPPIAKLTLPPMPRRQSCDRCHELKVRCVTDGHDNNTLGLGVIGEESEASRGRSVIAPIPCARCSKAGAVCIFSPQLRSGRPRVHRHPVRKRARRSSRCPSSPAELSPTHSQSLSPRPPAFNFPLPETRPGIERQPQSRTAPLLLSTTASPNFDVVYRRPDLNTPTTLLSDFGLPEHQGHFLNRLDHFHPLPHTAEDSSSEFGPSFSGSILSATSATTDNTWMFSGSAENFLEEATQANLRINRAGRMLSTLARALLTIASPAINEIFDAGCSLISFMDRYAARQMMSPHMPLQRRRASTDVYRIPHGAIGSSAPISKATDTAISLMALASHQMLLGIFEDLCSSFLSQINSGQAATPPNTPSTGAFFGSSHSQMLAMTNLISHLMEQLDRALRSLAVVQQDAPEGSEGLIAAASVAVASTHDVEFDHALGFGHPPPPSQAHQEPDFDGQKHNRRTPQTLQEGVVSVIFNQVEQRQTRAREQVLMLRRLLGGRS</sequence>
<dbReference type="SMART" id="SM00066">
    <property type="entry name" value="GAL4"/>
    <property type="match status" value="1"/>
</dbReference>
<keyword evidence="1" id="KW-0539">Nucleus</keyword>
<evidence type="ECO:0000313" key="5">
    <source>
        <dbReference type="Proteomes" id="UP001322138"/>
    </source>
</evidence>
<accession>A0ABR0G098</accession>
<evidence type="ECO:0000256" key="1">
    <source>
        <dbReference type="ARBA" id="ARBA00023242"/>
    </source>
</evidence>
<evidence type="ECO:0000256" key="2">
    <source>
        <dbReference type="SAM" id="MobiDB-lite"/>
    </source>
</evidence>
<feature type="compositionally biased region" description="Polar residues" evidence="2">
    <location>
        <begin position="22"/>
        <end position="32"/>
    </location>
</feature>
<protein>
    <recommendedName>
        <fullName evidence="3">Zn(2)-C6 fungal-type domain-containing protein</fullName>
    </recommendedName>
</protein>
<comment type="caution">
    <text evidence="4">The sequence shown here is derived from an EMBL/GenBank/DDBJ whole genome shotgun (WGS) entry which is preliminary data.</text>
</comment>
<feature type="domain" description="Zn(2)-C6 fungal-type" evidence="3">
    <location>
        <begin position="43"/>
        <end position="113"/>
    </location>
</feature>
<dbReference type="RefSeq" id="XP_062738100.1">
    <property type="nucleotide sequence ID" value="XM_062874892.1"/>
</dbReference>
<dbReference type="Proteomes" id="UP001322138">
    <property type="component" value="Unassembled WGS sequence"/>
</dbReference>
<dbReference type="InterPro" id="IPR036864">
    <property type="entry name" value="Zn2-C6_fun-type_DNA-bd_sf"/>
</dbReference>
<name>A0ABR0G098_9PEZI</name>
<dbReference type="SUPFAM" id="SSF57701">
    <property type="entry name" value="Zn2/Cys6 DNA-binding domain"/>
    <property type="match status" value="1"/>
</dbReference>
<proteinExistence type="predicted"/>
<feature type="region of interest" description="Disordered" evidence="2">
    <location>
        <begin position="1"/>
        <end position="42"/>
    </location>
</feature>
<evidence type="ECO:0000313" key="4">
    <source>
        <dbReference type="EMBL" id="KAK4649125.1"/>
    </source>
</evidence>
<gene>
    <name evidence="4" type="ORF">QC761_116270</name>
</gene>
<feature type="region of interest" description="Disordered" evidence="2">
    <location>
        <begin position="461"/>
        <end position="490"/>
    </location>
</feature>
<feature type="compositionally biased region" description="Basic residues" evidence="2">
    <location>
        <begin position="111"/>
        <end position="128"/>
    </location>
</feature>
<reference evidence="4 5" key="1">
    <citation type="journal article" date="2023" name="bioRxiv">
        <title>High-quality genome assemblies of four members of thePodospora anserinaspecies complex.</title>
        <authorList>
            <person name="Ament-Velasquez S.L."/>
            <person name="Vogan A.A."/>
            <person name="Wallerman O."/>
            <person name="Hartmann F."/>
            <person name="Gautier V."/>
            <person name="Silar P."/>
            <person name="Giraud T."/>
            <person name="Johannesson H."/>
        </authorList>
    </citation>
    <scope>NUCLEOTIDE SEQUENCE [LARGE SCALE GENOMIC DNA]</scope>
    <source>
        <strain evidence="4 5">CBS 112042</strain>
    </source>
</reference>